<comment type="caution">
    <text evidence="1">The sequence shown here is derived from an EMBL/GenBank/DDBJ whole genome shotgun (WGS) entry which is preliminary data.</text>
</comment>
<evidence type="ECO:0000313" key="2">
    <source>
        <dbReference type="Proteomes" id="UP000231567"/>
    </source>
</evidence>
<dbReference type="Proteomes" id="UP000231567">
    <property type="component" value="Unassembled WGS sequence"/>
</dbReference>
<dbReference type="EMBL" id="PCRM01000016">
    <property type="protein sequence ID" value="PIP21812.1"/>
    <property type="molecule type" value="Genomic_DNA"/>
</dbReference>
<accession>A0A2G9YRJ5</accession>
<reference evidence="1 2" key="1">
    <citation type="submission" date="2017-09" db="EMBL/GenBank/DDBJ databases">
        <title>Depth-based differentiation of microbial function through sediment-hosted aquifers and enrichment of novel symbionts in the deep terrestrial subsurface.</title>
        <authorList>
            <person name="Probst A.J."/>
            <person name="Ladd B."/>
            <person name="Jarett J.K."/>
            <person name="Geller-Mcgrath D.E."/>
            <person name="Sieber C.M."/>
            <person name="Emerson J.B."/>
            <person name="Anantharaman K."/>
            <person name="Thomas B.C."/>
            <person name="Malmstrom R."/>
            <person name="Stieglmeier M."/>
            <person name="Klingl A."/>
            <person name="Woyke T."/>
            <person name="Ryan C.M."/>
            <person name="Banfield J.F."/>
        </authorList>
    </citation>
    <scope>NUCLEOTIDE SEQUENCE [LARGE SCALE GENOMIC DNA]</scope>
    <source>
        <strain evidence="1">CG23_combo_of_CG06-09_8_20_14_all_40_13</strain>
    </source>
</reference>
<gene>
    <name evidence="1" type="ORF">COX39_00975</name>
</gene>
<dbReference type="AlphaFoldDB" id="A0A2G9YRJ5"/>
<organism evidence="1 2">
    <name type="scientific">Candidatus Nealsonbacteria bacterium CG23_combo_of_CG06-09_8_20_14_all_40_13</name>
    <dbReference type="NCBI Taxonomy" id="1974724"/>
    <lineage>
        <taxon>Bacteria</taxon>
        <taxon>Candidatus Nealsoniibacteriota</taxon>
    </lineage>
</organism>
<protein>
    <submittedName>
        <fullName evidence="1">Uncharacterized protein</fullName>
    </submittedName>
</protein>
<evidence type="ECO:0000313" key="1">
    <source>
        <dbReference type="EMBL" id="PIP21812.1"/>
    </source>
</evidence>
<sequence length="91" mass="9739">MSKAFIWTVVIVLVLGLGVLGYTYFTPQTAVAPSTAENIAQPVATTTSSVDTDLKGVQTDLNNLDANVADFSTQDIVDLEKDLESSQFDVL</sequence>
<name>A0A2G9YRJ5_9BACT</name>
<proteinExistence type="predicted"/>